<sequence length="346" mass="35766">MAESKGRPKKKFKPAGAQLVQGLLAGADDVANRSWIGGGQGTPDVGRDSAPAAPTVDEARPSSPPRAPQPRGGEDVTPQAAVTVADPVPAPAAEREPQPDDSATDPPGTGARTGAGAEAGSGGGAEAGGTTGTRAKKASTAKKSAASAAPRGNAPSANGAGERAPAAAAPGDERAARDVPPAHTRSRRQQEAAPGEALAAVRHSFMDAKLHAGAWQAFGFRITPDVLALLKERVNADRRTSGNAQLAIGHYLDAALRLVPGDMSELISLATEFAMQRIWDTEKAQPSTYRVGPDAYEWIANLNVALQEAGFGRKGTYIVSVIVLCYLDMLASDGPLQRPERRRNSP</sequence>
<comment type="caution">
    <text evidence="2">The sequence shown here is derived from an EMBL/GenBank/DDBJ whole genome shotgun (WGS) entry which is preliminary data.</text>
</comment>
<feature type="compositionally biased region" description="Low complexity" evidence="1">
    <location>
        <begin position="69"/>
        <end position="87"/>
    </location>
</feature>
<feature type="region of interest" description="Disordered" evidence="1">
    <location>
        <begin position="32"/>
        <end position="196"/>
    </location>
</feature>
<gene>
    <name evidence="2" type="ORF">ACH4F9_43700</name>
</gene>
<feature type="compositionally biased region" description="Low complexity" evidence="1">
    <location>
        <begin position="159"/>
        <end position="170"/>
    </location>
</feature>
<feature type="compositionally biased region" description="Gly residues" evidence="1">
    <location>
        <begin position="111"/>
        <end position="131"/>
    </location>
</feature>
<name>A0ABW7R3R0_9ACTN</name>
<organism evidence="2 3">
    <name type="scientific">Streptomyces longisporoflavus</name>
    <dbReference type="NCBI Taxonomy" id="28044"/>
    <lineage>
        <taxon>Bacteria</taxon>
        <taxon>Bacillati</taxon>
        <taxon>Actinomycetota</taxon>
        <taxon>Actinomycetes</taxon>
        <taxon>Kitasatosporales</taxon>
        <taxon>Streptomycetaceae</taxon>
        <taxon>Streptomyces</taxon>
    </lineage>
</organism>
<evidence type="ECO:0000313" key="3">
    <source>
        <dbReference type="Proteomes" id="UP001610818"/>
    </source>
</evidence>
<proteinExistence type="predicted"/>
<evidence type="ECO:0000313" key="2">
    <source>
        <dbReference type="EMBL" id="MFH8551901.1"/>
    </source>
</evidence>
<protein>
    <submittedName>
        <fullName evidence="2">Uncharacterized protein</fullName>
    </submittedName>
</protein>
<keyword evidence="3" id="KW-1185">Reference proteome</keyword>
<dbReference type="Proteomes" id="UP001610818">
    <property type="component" value="Unassembled WGS sequence"/>
</dbReference>
<evidence type="ECO:0000256" key="1">
    <source>
        <dbReference type="SAM" id="MobiDB-lite"/>
    </source>
</evidence>
<dbReference type="RefSeq" id="WP_397719009.1">
    <property type="nucleotide sequence ID" value="NZ_JBIRGN010000016.1"/>
</dbReference>
<accession>A0ABW7R3R0</accession>
<reference evidence="2 3" key="1">
    <citation type="submission" date="2024-10" db="EMBL/GenBank/DDBJ databases">
        <title>The Natural Products Discovery Center: Release of the First 8490 Sequenced Strains for Exploring Actinobacteria Biosynthetic Diversity.</title>
        <authorList>
            <person name="Kalkreuter E."/>
            <person name="Kautsar S.A."/>
            <person name="Yang D."/>
            <person name="Bader C.D."/>
            <person name="Teijaro C.N."/>
            <person name="Fluegel L."/>
            <person name="Davis C.M."/>
            <person name="Simpson J.R."/>
            <person name="Lauterbach L."/>
            <person name="Steele A.D."/>
            <person name="Gui C."/>
            <person name="Meng S."/>
            <person name="Li G."/>
            <person name="Viehrig K."/>
            <person name="Ye F."/>
            <person name="Su P."/>
            <person name="Kiefer A.F."/>
            <person name="Nichols A."/>
            <person name="Cepeda A.J."/>
            <person name="Yan W."/>
            <person name="Fan B."/>
            <person name="Jiang Y."/>
            <person name="Adhikari A."/>
            <person name="Zheng C.-J."/>
            <person name="Schuster L."/>
            <person name="Cowan T.M."/>
            <person name="Smanski M.J."/>
            <person name="Chevrette M.G."/>
            <person name="De Carvalho L.P.S."/>
            <person name="Shen B."/>
        </authorList>
    </citation>
    <scope>NUCLEOTIDE SEQUENCE [LARGE SCALE GENOMIC DNA]</scope>
    <source>
        <strain evidence="2 3">NPDC017990</strain>
    </source>
</reference>
<dbReference type="EMBL" id="JBIRGQ010000016">
    <property type="protein sequence ID" value="MFH8551901.1"/>
    <property type="molecule type" value="Genomic_DNA"/>
</dbReference>